<reference evidence="1 2" key="1">
    <citation type="submission" date="2019-08" db="EMBL/GenBank/DDBJ databases">
        <title>Deep-cultivation of Planctomycetes and their phenomic and genomic characterization uncovers novel biology.</title>
        <authorList>
            <person name="Wiegand S."/>
            <person name="Jogler M."/>
            <person name="Boedeker C."/>
            <person name="Pinto D."/>
            <person name="Vollmers J."/>
            <person name="Rivas-Marin E."/>
            <person name="Kohn T."/>
            <person name="Peeters S.H."/>
            <person name="Heuer A."/>
            <person name="Rast P."/>
            <person name="Oberbeckmann S."/>
            <person name="Bunk B."/>
            <person name="Jeske O."/>
            <person name="Meyerdierks A."/>
            <person name="Storesund J.E."/>
            <person name="Kallscheuer N."/>
            <person name="Luecker S."/>
            <person name="Lage O.M."/>
            <person name="Pohl T."/>
            <person name="Merkel B.J."/>
            <person name="Hornburger P."/>
            <person name="Mueller R.-W."/>
            <person name="Bruemmer F."/>
            <person name="Labrenz M."/>
            <person name="Spormann A.M."/>
            <person name="Op den Camp H."/>
            <person name="Overmann J."/>
            <person name="Amann R."/>
            <person name="Jetten M.S.M."/>
            <person name="Mascher T."/>
            <person name="Medema M.H."/>
            <person name="Devos D.P."/>
            <person name="Kaster A.-K."/>
            <person name="Ovreas L."/>
            <person name="Rohde M."/>
            <person name="Galperin M.Y."/>
            <person name="Jogler C."/>
        </authorList>
    </citation>
    <scope>NUCLEOTIDE SEQUENCE [LARGE SCALE GENOMIC DNA]</scope>
    <source>
        <strain evidence="1 2">OJF2</strain>
    </source>
</reference>
<gene>
    <name evidence="1" type="ORF">OJF2_42290</name>
</gene>
<dbReference type="AlphaFoldDB" id="A0A5B9W626"/>
<dbReference type="RefSeq" id="WP_148595448.1">
    <property type="nucleotide sequence ID" value="NZ_CP042997.1"/>
</dbReference>
<dbReference type="OrthoDB" id="490334at2"/>
<organism evidence="1 2">
    <name type="scientific">Aquisphaera giovannonii</name>
    <dbReference type="NCBI Taxonomy" id="406548"/>
    <lineage>
        <taxon>Bacteria</taxon>
        <taxon>Pseudomonadati</taxon>
        <taxon>Planctomycetota</taxon>
        <taxon>Planctomycetia</taxon>
        <taxon>Isosphaerales</taxon>
        <taxon>Isosphaeraceae</taxon>
        <taxon>Aquisphaera</taxon>
    </lineage>
</organism>
<name>A0A5B9W626_9BACT</name>
<evidence type="ECO:0000313" key="2">
    <source>
        <dbReference type="Proteomes" id="UP000324233"/>
    </source>
</evidence>
<dbReference type="EMBL" id="CP042997">
    <property type="protein sequence ID" value="QEH35674.1"/>
    <property type="molecule type" value="Genomic_DNA"/>
</dbReference>
<sequence length="165" mass="18961">MSVNRYKDHVYVIPEDDADRQIVNGFRNHDAIDPRAIDVRGPAGGWSKVRNAFLEEYVPLLGRSSHAHVVMVIDFDEKDDARRRLFDEAIPPGLRSRAFLIGSASNPERLRSDLGMTFETIGRRVADDCSRDEPRPLWLHDLLIHIRAEFERLKQAVRPFLFRGG</sequence>
<dbReference type="KEGG" id="agv:OJF2_42290"/>
<protein>
    <submittedName>
        <fullName evidence="1">Uncharacterized protein</fullName>
    </submittedName>
</protein>
<keyword evidence="2" id="KW-1185">Reference proteome</keyword>
<evidence type="ECO:0000313" key="1">
    <source>
        <dbReference type="EMBL" id="QEH35674.1"/>
    </source>
</evidence>
<accession>A0A5B9W626</accession>
<dbReference type="Proteomes" id="UP000324233">
    <property type="component" value="Chromosome"/>
</dbReference>
<proteinExistence type="predicted"/>